<dbReference type="Gene3D" id="1.10.4010.10">
    <property type="entry name" value="Type II deoxyuridine triphosphatase"/>
    <property type="match status" value="1"/>
</dbReference>
<dbReference type="CDD" id="cd11527">
    <property type="entry name" value="NTP-PPase_dUTPase"/>
    <property type="match status" value="1"/>
</dbReference>
<evidence type="ECO:0008006" key="3">
    <source>
        <dbReference type="Google" id="ProtNLM"/>
    </source>
</evidence>
<evidence type="ECO:0000313" key="2">
    <source>
        <dbReference type="Proteomes" id="UP000063236"/>
    </source>
</evidence>
<gene>
    <name evidence="1" type="ORF">WL88_25315</name>
</gene>
<organism evidence="1 2">
    <name type="scientific">Burkholderia diffusa</name>
    <dbReference type="NCBI Taxonomy" id="488732"/>
    <lineage>
        <taxon>Bacteria</taxon>
        <taxon>Pseudomonadati</taxon>
        <taxon>Pseudomonadota</taxon>
        <taxon>Betaproteobacteria</taxon>
        <taxon>Burkholderiales</taxon>
        <taxon>Burkholderiaceae</taxon>
        <taxon>Burkholderia</taxon>
        <taxon>Burkholderia cepacia complex</taxon>
    </lineage>
</organism>
<protein>
    <recommendedName>
        <fullName evidence="3">dUTP diphosphatase</fullName>
    </recommendedName>
</protein>
<dbReference type="EMBL" id="LPJV01000059">
    <property type="protein sequence ID" value="KWF46645.1"/>
    <property type="molecule type" value="Genomic_DNA"/>
</dbReference>
<name>A0AAW3P9H3_9BURK</name>
<comment type="caution">
    <text evidence="1">The sequence shown here is derived from an EMBL/GenBank/DDBJ whole genome shotgun (WGS) entry which is preliminary data.</text>
</comment>
<dbReference type="Proteomes" id="UP000063236">
    <property type="component" value="Unassembled WGS sequence"/>
</dbReference>
<dbReference type="Pfam" id="PF08761">
    <property type="entry name" value="dUTPase_2"/>
    <property type="match status" value="1"/>
</dbReference>
<dbReference type="SUPFAM" id="SSF101386">
    <property type="entry name" value="all-alpha NTP pyrophosphatases"/>
    <property type="match status" value="1"/>
</dbReference>
<dbReference type="InterPro" id="IPR014871">
    <property type="entry name" value="dUTPase/dCTP_pyrophosphatase"/>
</dbReference>
<proteinExistence type="predicted"/>
<sequence length="222" mass="25596">MRETNRLSGARLESMLVLQDGINTRINVDWRGAGNPWYRAIWTECSELMDHIGWKWWKRQEPDMAQIHLELVDILHFGLSELLQLHGSARVAAKCSIDAYEEYATARRGQTDVATRLSLVETFASESLSSRSFDLRTFCKLAAAFELAELSLFEKYVGKNVLNTFRQDHGYREGTYQKIWSGREDNEWLSEIASGIPKDATTFSEELYRQLSSKYREVSVGR</sequence>
<accession>A0AAW3P9H3</accession>
<dbReference type="AlphaFoldDB" id="A0AAW3P9H3"/>
<evidence type="ECO:0000313" key="1">
    <source>
        <dbReference type="EMBL" id="KWF46645.1"/>
    </source>
</evidence>
<reference evidence="1 2" key="1">
    <citation type="submission" date="2015-11" db="EMBL/GenBank/DDBJ databases">
        <title>Expanding the genomic diversity of Burkholderia species for the development of highly accurate diagnostics.</title>
        <authorList>
            <person name="Sahl J."/>
            <person name="Keim P."/>
            <person name="Wagner D."/>
        </authorList>
    </citation>
    <scope>NUCLEOTIDE SEQUENCE [LARGE SCALE GENOMIC DNA]</scope>
    <source>
        <strain evidence="1 2">MSMB378WGS</strain>
    </source>
</reference>